<accession>A0A9W6ETU4</accession>
<protein>
    <submittedName>
        <fullName evidence="2">ABC transporter substrate-binding protein</fullName>
    </submittedName>
</protein>
<evidence type="ECO:0000259" key="1">
    <source>
        <dbReference type="PROSITE" id="PS50983"/>
    </source>
</evidence>
<dbReference type="AlphaFoldDB" id="A0A9W6ETU4"/>
<dbReference type="EMBL" id="BRVP01000004">
    <property type="protein sequence ID" value="GLB51664.1"/>
    <property type="molecule type" value="Genomic_DNA"/>
</dbReference>
<evidence type="ECO:0000313" key="3">
    <source>
        <dbReference type="Proteomes" id="UP001143545"/>
    </source>
</evidence>
<keyword evidence="3" id="KW-1185">Reference proteome</keyword>
<name>A0A9W6ETU4_9FLAO</name>
<reference evidence="2" key="1">
    <citation type="submission" date="2022-07" db="EMBL/GenBank/DDBJ databases">
        <title>Taxonomy of Novel Oxalotrophic and Methylotrophic Bacteria.</title>
        <authorList>
            <person name="Sahin N."/>
            <person name="Tani A."/>
        </authorList>
    </citation>
    <scope>NUCLEOTIDE SEQUENCE</scope>
    <source>
        <strain evidence="2">AM327</strain>
    </source>
</reference>
<gene>
    <name evidence="2" type="ORF">NBRC110019_07030</name>
</gene>
<evidence type="ECO:0000313" key="2">
    <source>
        <dbReference type="EMBL" id="GLB51664.1"/>
    </source>
</evidence>
<dbReference type="PROSITE" id="PS50983">
    <property type="entry name" value="FE_B12_PBP"/>
    <property type="match status" value="1"/>
</dbReference>
<dbReference type="PANTHER" id="PTHR30535">
    <property type="entry name" value="VITAMIN B12-BINDING PROTEIN"/>
    <property type="match status" value="1"/>
</dbReference>
<organism evidence="2 3">
    <name type="scientific">Neptunitalea chrysea</name>
    <dbReference type="NCBI Taxonomy" id="1647581"/>
    <lineage>
        <taxon>Bacteria</taxon>
        <taxon>Pseudomonadati</taxon>
        <taxon>Bacteroidota</taxon>
        <taxon>Flavobacteriia</taxon>
        <taxon>Flavobacteriales</taxon>
        <taxon>Flavobacteriaceae</taxon>
        <taxon>Neptunitalea</taxon>
    </lineage>
</organism>
<dbReference type="SUPFAM" id="SSF53807">
    <property type="entry name" value="Helical backbone' metal receptor"/>
    <property type="match status" value="1"/>
</dbReference>
<dbReference type="Gene3D" id="3.40.50.1980">
    <property type="entry name" value="Nitrogenase molybdenum iron protein domain"/>
    <property type="match status" value="2"/>
</dbReference>
<dbReference type="InterPro" id="IPR002491">
    <property type="entry name" value="ABC_transptr_periplasmic_BD"/>
</dbReference>
<sequence>MTFVSNSILNTFDLMKKFKGISRFLLLLFTVAFVFGSCKEKQSEPQKTTTDSLLKPSYAKGFYIEKKDGYTLLKVTKPWPHATKTFTYALVPKGNKKPDGNFDAVVTTPVSKIVATSTTYIPSLEALQVENTLVGFPDTQYISSPNTRKMIEEGKIKELGANESINTELVIDINPDVIIGFSINDQNKTYATIQKTGIPVVYNGDWAEETPLGKAEWIKFFAPFFNKEKEADSIFNYIEKNYLKAKQLVAERTEKPTVLCGAMYKDVWYLPGGKSWMAQFLADANTNYLWKNTDETGSLKMTFESVYDMGVDADFWIAPGQFIAYNQLTQENNSYKNFKAFKNKKIYTFSNTKGPTGGLLYYEMAPSRPDLVLKDIIYYLHPDALENYTPHFFKTLE</sequence>
<proteinExistence type="predicted"/>
<dbReference type="Proteomes" id="UP001143545">
    <property type="component" value="Unassembled WGS sequence"/>
</dbReference>
<dbReference type="Pfam" id="PF01497">
    <property type="entry name" value="Peripla_BP_2"/>
    <property type="match status" value="1"/>
</dbReference>
<feature type="domain" description="Fe/B12 periplasmic-binding" evidence="1">
    <location>
        <begin position="112"/>
        <end position="384"/>
    </location>
</feature>
<comment type="caution">
    <text evidence="2">The sequence shown here is derived from an EMBL/GenBank/DDBJ whole genome shotgun (WGS) entry which is preliminary data.</text>
</comment>
<dbReference type="GO" id="GO:0071281">
    <property type="term" value="P:cellular response to iron ion"/>
    <property type="evidence" value="ECO:0007669"/>
    <property type="project" value="TreeGrafter"/>
</dbReference>
<dbReference type="InterPro" id="IPR050902">
    <property type="entry name" value="ABC_Transporter_SBP"/>
</dbReference>
<dbReference type="PANTHER" id="PTHR30535:SF34">
    <property type="entry name" value="MOLYBDATE-BINDING PROTEIN MOLA"/>
    <property type="match status" value="1"/>
</dbReference>